<dbReference type="OrthoDB" id="7466345at2759"/>
<evidence type="ECO:0000313" key="1">
    <source>
        <dbReference type="EMBL" id="CAH2264485.1"/>
    </source>
</evidence>
<accession>A0A8S4SAD0</accession>
<gene>
    <name evidence="1" type="primary">jg16945</name>
    <name evidence="1" type="ORF">PAEG_LOCUS24616</name>
</gene>
<dbReference type="AlphaFoldDB" id="A0A8S4SAD0"/>
<name>A0A8S4SAD0_9NEOP</name>
<reference evidence="1" key="1">
    <citation type="submission" date="2022-03" db="EMBL/GenBank/DDBJ databases">
        <authorList>
            <person name="Lindestad O."/>
        </authorList>
    </citation>
    <scope>NUCLEOTIDE SEQUENCE</scope>
</reference>
<dbReference type="Proteomes" id="UP000838756">
    <property type="component" value="Unassembled WGS sequence"/>
</dbReference>
<organism evidence="1 2">
    <name type="scientific">Pararge aegeria aegeria</name>
    <dbReference type="NCBI Taxonomy" id="348720"/>
    <lineage>
        <taxon>Eukaryota</taxon>
        <taxon>Metazoa</taxon>
        <taxon>Ecdysozoa</taxon>
        <taxon>Arthropoda</taxon>
        <taxon>Hexapoda</taxon>
        <taxon>Insecta</taxon>
        <taxon>Pterygota</taxon>
        <taxon>Neoptera</taxon>
        <taxon>Endopterygota</taxon>
        <taxon>Lepidoptera</taxon>
        <taxon>Glossata</taxon>
        <taxon>Ditrysia</taxon>
        <taxon>Papilionoidea</taxon>
        <taxon>Nymphalidae</taxon>
        <taxon>Satyrinae</taxon>
        <taxon>Satyrini</taxon>
        <taxon>Parargina</taxon>
        <taxon>Pararge</taxon>
    </lineage>
</organism>
<sequence length="142" mass="16335">MGLIRRLRVAQGTMERDMLGVSLLDLIRNLEIRRRRTRVTDITQRVAKLKWKFPVRSKDGRWGPMVLEWQPCPGNRSFGRPRGGRTTLSASQVDAGSKRHITEDFVTSCRRPMSSSGCVSVDMMMMINLTLARIKKHLYSIF</sequence>
<protein>
    <submittedName>
        <fullName evidence="1">Jg16945 protein</fullName>
    </submittedName>
</protein>
<dbReference type="EMBL" id="CAKXAJ010026255">
    <property type="protein sequence ID" value="CAH2264485.1"/>
    <property type="molecule type" value="Genomic_DNA"/>
</dbReference>
<evidence type="ECO:0000313" key="2">
    <source>
        <dbReference type="Proteomes" id="UP000838756"/>
    </source>
</evidence>
<comment type="caution">
    <text evidence="1">The sequence shown here is derived from an EMBL/GenBank/DDBJ whole genome shotgun (WGS) entry which is preliminary data.</text>
</comment>
<proteinExistence type="predicted"/>
<keyword evidence="2" id="KW-1185">Reference proteome</keyword>